<evidence type="ECO:0000256" key="2">
    <source>
        <dbReference type="ARBA" id="ARBA00023125"/>
    </source>
</evidence>
<evidence type="ECO:0000256" key="4">
    <source>
        <dbReference type="SAM" id="Phobius"/>
    </source>
</evidence>
<protein>
    <submittedName>
        <fullName evidence="5">Uncharacterized protein</fullName>
    </submittedName>
</protein>
<dbReference type="GO" id="GO:0003677">
    <property type="term" value="F:DNA binding"/>
    <property type="evidence" value="ECO:0007669"/>
    <property type="project" value="UniProtKB-KW"/>
</dbReference>
<evidence type="ECO:0000313" key="5">
    <source>
        <dbReference type="EMBL" id="TQE96211.1"/>
    </source>
</evidence>
<dbReference type="Pfam" id="PF03965">
    <property type="entry name" value="Penicillinase_R"/>
    <property type="match status" value="1"/>
</dbReference>
<feature type="transmembrane region" description="Helical" evidence="4">
    <location>
        <begin position="41"/>
        <end position="63"/>
    </location>
</feature>
<dbReference type="InterPro" id="IPR029040">
    <property type="entry name" value="RPABC4/Spt4"/>
</dbReference>
<proteinExistence type="predicted"/>
<evidence type="ECO:0000256" key="1">
    <source>
        <dbReference type="ARBA" id="ARBA00023015"/>
    </source>
</evidence>
<keyword evidence="3" id="KW-0804">Transcription</keyword>
<organism evidence="5 6">
    <name type="scientific">Litorilinea aerophila</name>
    <dbReference type="NCBI Taxonomy" id="1204385"/>
    <lineage>
        <taxon>Bacteria</taxon>
        <taxon>Bacillati</taxon>
        <taxon>Chloroflexota</taxon>
        <taxon>Caldilineae</taxon>
        <taxon>Caldilineales</taxon>
        <taxon>Caldilineaceae</taxon>
        <taxon>Litorilinea</taxon>
    </lineage>
</organism>
<dbReference type="EMBL" id="VIGC01000009">
    <property type="protein sequence ID" value="TQE96211.1"/>
    <property type="molecule type" value="Genomic_DNA"/>
</dbReference>
<dbReference type="OrthoDB" id="165390at2"/>
<dbReference type="AlphaFoldDB" id="A0A540VHN5"/>
<evidence type="ECO:0000313" key="6">
    <source>
        <dbReference type="Proteomes" id="UP000317371"/>
    </source>
</evidence>
<dbReference type="InterPro" id="IPR005650">
    <property type="entry name" value="BlaI_family"/>
</dbReference>
<keyword evidence="1" id="KW-0805">Transcription regulation</keyword>
<keyword evidence="4" id="KW-0812">Transmembrane</keyword>
<keyword evidence="4" id="KW-1133">Transmembrane helix</keyword>
<dbReference type="Gene3D" id="2.20.28.30">
    <property type="entry name" value="RNA polymerase ii, chain L"/>
    <property type="match status" value="1"/>
</dbReference>
<accession>A0A540VHN5</accession>
<keyword evidence="6" id="KW-1185">Reference proteome</keyword>
<dbReference type="InParanoid" id="A0A540VHN5"/>
<keyword evidence="4" id="KW-0472">Membrane</keyword>
<sequence>MIGGGRTVGVGLMAGSVLLFLAFLGWVVVALGSGETTGGGMALGILLALLVLAPIFGIGAYLFRQGTAEQVQFAFVQQEKKILNMVLTQGQVTIGELVAELGEPRETVEEMIRDLVGKQLFSGAINWQKGILYSVESQALTENRKCPNCGGELRFAGKGLIVCPYCGSEVFLTKRAAAATADEAPQVAG</sequence>
<dbReference type="SUPFAM" id="SSF63393">
    <property type="entry name" value="RNA polymerase subunits"/>
    <property type="match status" value="1"/>
</dbReference>
<keyword evidence="2" id="KW-0238">DNA-binding</keyword>
<dbReference type="Proteomes" id="UP000317371">
    <property type="component" value="Unassembled WGS sequence"/>
</dbReference>
<reference evidence="5 6" key="1">
    <citation type="submission" date="2019-06" db="EMBL/GenBank/DDBJ databases">
        <title>Genome sequence of Litorilinea aerophila BAA-2444.</title>
        <authorList>
            <person name="Maclea K.S."/>
            <person name="Maurais E.G."/>
            <person name="Iannazzi L.C."/>
        </authorList>
    </citation>
    <scope>NUCLEOTIDE SEQUENCE [LARGE SCALE GENOMIC DNA]</scope>
    <source>
        <strain evidence="5 6">ATCC BAA-2444</strain>
    </source>
</reference>
<name>A0A540VHN5_9CHLR</name>
<comment type="caution">
    <text evidence="5">The sequence shown here is derived from an EMBL/GenBank/DDBJ whole genome shotgun (WGS) entry which is preliminary data.</text>
</comment>
<dbReference type="GO" id="GO:0045892">
    <property type="term" value="P:negative regulation of DNA-templated transcription"/>
    <property type="evidence" value="ECO:0007669"/>
    <property type="project" value="InterPro"/>
</dbReference>
<feature type="transmembrane region" description="Helical" evidence="4">
    <location>
        <begin position="7"/>
        <end position="29"/>
    </location>
</feature>
<gene>
    <name evidence="5" type="ORF">FKZ61_09025</name>
</gene>
<evidence type="ECO:0000256" key="3">
    <source>
        <dbReference type="ARBA" id="ARBA00023163"/>
    </source>
</evidence>
<dbReference type="RefSeq" id="WP_141609764.1">
    <property type="nucleotide sequence ID" value="NZ_VIGC02000009.1"/>
</dbReference>